<feature type="transmembrane region" description="Helical" evidence="1">
    <location>
        <begin position="34"/>
        <end position="52"/>
    </location>
</feature>
<name>A0A6G1JXU3_9PLEO</name>
<sequence length="79" mass="9003">MQLFAWLRPKPHRYGLVQEDKDDHAQATGSPWCWLLNPALVCLLVVASFFMGRNSTTRSIENSLGRGFNQHVHSSEEYG</sequence>
<keyword evidence="1" id="KW-0472">Membrane</keyword>
<organism evidence="2 3">
    <name type="scientific">Pleomassaria siparia CBS 279.74</name>
    <dbReference type="NCBI Taxonomy" id="1314801"/>
    <lineage>
        <taxon>Eukaryota</taxon>
        <taxon>Fungi</taxon>
        <taxon>Dikarya</taxon>
        <taxon>Ascomycota</taxon>
        <taxon>Pezizomycotina</taxon>
        <taxon>Dothideomycetes</taxon>
        <taxon>Pleosporomycetidae</taxon>
        <taxon>Pleosporales</taxon>
        <taxon>Pleomassariaceae</taxon>
        <taxon>Pleomassaria</taxon>
    </lineage>
</organism>
<evidence type="ECO:0000313" key="2">
    <source>
        <dbReference type="EMBL" id="KAF2705429.1"/>
    </source>
</evidence>
<reference evidence="2" key="1">
    <citation type="journal article" date="2020" name="Stud. Mycol.">
        <title>101 Dothideomycetes genomes: a test case for predicting lifestyles and emergence of pathogens.</title>
        <authorList>
            <person name="Haridas S."/>
            <person name="Albert R."/>
            <person name="Binder M."/>
            <person name="Bloem J."/>
            <person name="Labutti K."/>
            <person name="Salamov A."/>
            <person name="Andreopoulos B."/>
            <person name="Baker S."/>
            <person name="Barry K."/>
            <person name="Bills G."/>
            <person name="Bluhm B."/>
            <person name="Cannon C."/>
            <person name="Castanera R."/>
            <person name="Culley D."/>
            <person name="Daum C."/>
            <person name="Ezra D."/>
            <person name="Gonzalez J."/>
            <person name="Henrissat B."/>
            <person name="Kuo A."/>
            <person name="Liang C."/>
            <person name="Lipzen A."/>
            <person name="Lutzoni F."/>
            <person name="Magnuson J."/>
            <person name="Mondo S."/>
            <person name="Nolan M."/>
            <person name="Ohm R."/>
            <person name="Pangilinan J."/>
            <person name="Park H.-J."/>
            <person name="Ramirez L."/>
            <person name="Alfaro M."/>
            <person name="Sun H."/>
            <person name="Tritt A."/>
            <person name="Yoshinaga Y."/>
            <person name="Zwiers L.-H."/>
            <person name="Turgeon B."/>
            <person name="Goodwin S."/>
            <person name="Spatafora J."/>
            <person name="Crous P."/>
            <person name="Grigoriev I."/>
        </authorList>
    </citation>
    <scope>NUCLEOTIDE SEQUENCE</scope>
    <source>
        <strain evidence="2">CBS 279.74</strain>
    </source>
</reference>
<keyword evidence="1" id="KW-1133">Transmembrane helix</keyword>
<keyword evidence="3" id="KW-1185">Reference proteome</keyword>
<dbReference type="EMBL" id="MU005778">
    <property type="protein sequence ID" value="KAF2705429.1"/>
    <property type="molecule type" value="Genomic_DNA"/>
</dbReference>
<proteinExistence type="predicted"/>
<dbReference type="AlphaFoldDB" id="A0A6G1JXU3"/>
<evidence type="ECO:0000313" key="3">
    <source>
        <dbReference type="Proteomes" id="UP000799428"/>
    </source>
</evidence>
<evidence type="ECO:0000256" key="1">
    <source>
        <dbReference type="SAM" id="Phobius"/>
    </source>
</evidence>
<accession>A0A6G1JXU3</accession>
<protein>
    <submittedName>
        <fullName evidence="2">Uncharacterized protein</fullName>
    </submittedName>
</protein>
<gene>
    <name evidence="2" type="ORF">K504DRAFT_460183</name>
</gene>
<keyword evidence="1" id="KW-0812">Transmembrane</keyword>
<dbReference type="Proteomes" id="UP000799428">
    <property type="component" value="Unassembled WGS sequence"/>
</dbReference>